<dbReference type="GO" id="GO:0071949">
    <property type="term" value="F:FAD binding"/>
    <property type="evidence" value="ECO:0007669"/>
    <property type="project" value="InterPro"/>
</dbReference>
<gene>
    <name evidence="5" type="primary">ABA2</name>
    <name evidence="5" type="ORF">MA16_Dca023982</name>
</gene>
<proteinExistence type="inferred from homology"/>
<reference evidence="5 6" key="2">
    <citation type="journal article" date="2017" name="Nature">
        <title>The Apostasia genome and the evolution of orchids.</title>
        <authorList>
            <person name="Zhang G.Q."/>
            <person name="Liu K.W."/>
            <person name="Li Z."/>
            <person name="Lohaus R."/>
            <person name="Hsiao Y.Y."/>
            <person name="Niu S.C."/>
            <person name="Wang J.Y."/>
            <person name="Lin Y.C."/>
            <person name="Xu Q."/>
            <person name="Chen L.J."/>
            <person name="Yoshida K."/>
            <person name="Fujiwara S."/>
            <person name="Wang Z.W."/>
            <person name="Zhang Y.Q."/>
            <person name="Mitsuda N."/>
            <person name="Wang M."/>
            <person name="Liu G.H."/>
            <person name="Pecoraro L."/>
            <person name="Huang H.X."/>
            <person name="Xiao X.J."/>
            <person name="Lin M."/>
            <person name="Wu X.Y."/>
            <person name="Wu W.L."/>
            <person name="Chen Y.Y."/>
            <person name="Chang S.B."/>
            <person name="Sakamoto S."/>
            <person name="Ohme-Takagi M."/>
            <person name="Yagi M."/>
            <person name="Zeng S.J."/>
            <person name="Shen C.Y."/>
            <person name="Yeh C.M."/>
            <person name="Luo Y.B."/>
            <person name="Tsai W.C."/>
            <person name="Van de Peer Y."/>
            <person name="Liu Z.J."/>
        </authorList>
    </citation>
    <scope>NUCLEOTIDE SEQUENCE [LARGE SCALE GENOMIC DNA]</scope>
    <source>
        <tissue evidence="5">The whole plant</tissue>
    </source>
</reference>
<organism evidence="5 6">
    <name type="scientific">Dendrobium catenatum</name>
    <dbReference type="NCBI Taxonomy" id="906689"/>
    <lineage>
        <taxon>Eukaryota</taxon>
        <taxon>Viridiplantae</taxon>
        <taxon>Streptophyta</taxon>
        <taxon>Embryophyta</taxon>
        <taxon>Tracheophyta</taxon>
        <taxon>Spermatophyta</taxon>
        <taxon>Magnoliopsida</taxon>
        <taxon>Liliopsida</taxon>
        <taxon>Asparagales</taxon>
        <taxon>Orchidaceae</taxon>
        <taxon>Epidendroideae</taxon>
        <taxon>Malaxideae</taxon>
        <taxon>Dendrobiinae</taxon>
        <taxon>Dendrobium</taxon>
    </lineage>
</organism>
<dbReference type="InterPro" id="IPR044560">
    <property type="entry name" value="MOase"/>
</dbReference>
<dbReference type="InterPro" id="IPR036188">
    <property type="entry name" value="FAD/NAD-bd_sf"/>
</dbReference>
<evidence type="ECO:0000256" key="3">
    <source>
        <dbReference type="ARBA" id="ARBA00024018"/>
    </source>
</evidence>
<evidence type="ECO:0000256" key="1">
    <source>
        <dbReference type="ARBA" id="ARBA00023002"/>
    </source>
</evidence>
<evidence type="ECO:0000256" key="2">
    <source>
        <dbReference type="ARBA" id="ARBA00023033"/>
    </source>
</evidence>
<dbReference type="PANTHER" id="PTHR45934:SF28">
    <property type="entry name" value="OS03G0153100 PROTEIN"/>
    <property type="match status" value="1"/>
</dbReference>
<dbReference type="AlphaFoldDB" id="A0A2I0VPP3"/>
<dbReference type="SUPFAM" id="SSF51905">
    <property type="entry name" value="FAD/NAD(P)-binding domain"/>
    <property type="match status" value="1"/>
</dbReference>
<evidence type="ECO:0000313" key="6">
    <source>
        <dbReference type="Proteomes" id="UP000233837"/>
    </source>
</evidence>
<dbReference type="Proteomes" id="UP000233837">
    <property type="component" value="Unassembled WGS sequence"/>
</dbReference>
<evidence type="ECO:0000259" key="4">
    <source>
        <dbReference type="Pfam" id="PF01494"/>
    </source>
</evidence>
<feature type="domain" description="FAD-binding" evidence="4">
    <location>
        <begin position="18"/>
        <end position="340"/>
    </location>
</feature>
<dbReference type="STRING" id="906689.A0A2I0VPP3"/>
<name>A0A2I0VPP3_9ASPA</name>
<comment type="similarity">
    <text evidence="3">Belongs to the 3-hydroxybenzoate 6-hydroxylase family.</text>
</comment>
<dbReference type="GO" id="GO:0004497">
    <property type="term" value="F:monooxygenase activity"/>
    <property type="evidence" value="ECO:0007669"/>
    <property type="project" value="UniProtKB-KW"/>
</dbReference>
<dbReference type="Pfam" id="PF01494">
    <property type="entry name" value="FAD_binding_3"/>
    <property type="match status" value="1"/>
</dbReference>
<reference evidence="5 6" key="1">
    <citation type="journal article" date="2016" name="Sci. Rep.">
        <title>The Dendrobium catenatum Lindl. genome sequence provides insights into polysaccharide synthase, floral development and adaptive evolution.</title>
        <authorList>
            <person name="Zhang G.Q."/>
            <person name="Xu Q."/>
            <person name="Bian C."/>
            <person name="Tsai W.C."/>
            <person name="Yeh C.M."/>
            <person name="Liu K.W."/>
            <person name="Yoshida K."/>
            <person name="Zhang L.S."/>
            <person name="Chang S.B."/>
            <person name="Chen F."/>
            <person name="Shi Y."/>
            <person name="Su Y.Y."/>
            <person name="Zhang Y.Q."/>
            <person name="Chen L.J."/>
            <person name="Yin Y."/>
            <person name="Lin M."/>
            <person name="Huang H."/>
            <person name="Deng H."/>
            <person name="Wang Z.W."/>
            <person name="Zhu S.L."/>
            <person name="Zhao X."/>
            <person name="Deng C."/>
            <person name="Niu S.C."/>
            <person name="Huang J."/>
            <person name="Wang M."/>
            <person name="Liu G.H."/>
            <person name="Yang H.J."/>
            <person name="Xiao X.J."/>
            <person name="Hsiao Y.Y."/>
            <person name="Wu W.L."/>
            <person name="Chen Y.Y."/>
            <person name="Mitsuda N."/>
            <person name="Ohme-Takagi M."/>
            <person name="Luo Y.B."/>
            <person name="Van de Peer Y."/>
            <person name="Liu Z.J."/>
        </authorList>
    </citation>
    <scope>NUCLEOTIDE SEQUENCE [LARGE SCALE GENOMIC DNA]</scope>
    <source>
        <tissue evidence="5">The whole plant</tissue>
    </source>
</reference>
<dbReference type="InterPro" id="IPR002938">
    <property type="entry name" value="FAD-bd"/>
</dbReference>
<keyword evidence="2" id="KW-0503">Monooxygenase</keyword>
<evidence type="ECO:0000313" key="5">
    <source>
        <dbReference type="EMBL" id="PKU65379.1"/>
    </source>
</evidence>
<dbReference type="EMBL" id="KZ503344">
    <property type="protein sequence ID" value="PKU65379.1"/>
    <property type="molecule type" value="Genomic_DNA"/>
</dbReference>
<accession>A0A2I0VPP3</accession>
<protein>
    <submittedName>
        <fullName evidence="5">Zeaxanthin epoxidase, chloroplastic</fullName>
    </submittedName>
</protein>
<dbReference type="Gene3D" id="3.50.50.60">
    <property type="entry name" value="FAD/NAD(P)-binding domain"/>
    <property type="match status" value="1"/>
</dbReference>
<keyword evidence="6" id="KW-1185">Reference proteome</keyword>
<keyword evidence="1" id="KW-0560">Oxidoreductase</keyword>
<dbReference type="PRINTS" id="PR00420">
    <property type="entry name" value="RNGMNOXGNASE"/>
</dbReference>
<dbReference type="PANTHER" id="PTHR45934">
    <property type="entry name" value="FAD/NAD(P)-BINDING OXIDOREDUCTASE FAMILY PROTEIN"/>
    <property type="match status" value="1"/>
</dbReference>
<sequence>MVLSVDSLCSSMEAMEEEVVIIGAGISGLATALGLHRKGIRSVILESSESLRASGFAITLWTNAWKALDALGIADSLRRAHLRLQRIVAKSPASGGITAQISFSAQEKRGEFEGRCLRRKLLLEALAKELPPGTIRYSSKVVGIEEDGYLKLLHLADGSILKTKVLLGCDGVNSVVSKWLGLSKPSFSGRSAIRGFTEFPQGHGFKHEFLQYSGEGYRLGFLTSDEKSIYWFFTWTPTDQDRDAEDNASKMKQLILSKMHKSNLPVKIIEVVEKTEMSGLVCSPLRYRWPSDLLTGNISKGNVSVAGDAFHPMTPDLGQGGCSALEDAIVLARSLGGALLEARLCKTEEEEYEIIKKSLEKYAKERRWRSFDLVASSYLVGYVLQNDGAVISFLRDKCLSGILARALFKKAEFDCGEI</sequence>
<dbReference type="OrthoDB" id="655030at2759"/>